<reference evidence="1" key="1">
    <citation type="submission" date="2020-03" db="EMBL/GenBank/DDBJ databases">
        <title>Complete genome sequence of Aeromonas phage PS.</title>
        <authorList>
            <person name="Tagunde S.N."/>
            <person name="Newase S.K."/>
            <person name="Nagar V."/>
            <person name="Kapadnis B.P."/>
            <person name="Pandit S.V."/>
        </authorList>
    </citation>
    <scope>NUCLEOTIDE SEQUENCE</scope>
</reference>
<protein>
    <submittedName>
        <fullName evidence="1">Uncharacterized protein</fullName>
    </submittedName>
</protein>
<sequence>MIQVEVSASEIIKQKYSNRAKWYVADKLHAAGIPIDRLSCKVISGTLTETEDVKRGVYVYRWVE</sequence>
<organism evidence="1 2">
    <name type="scientific">Aeromonas phage PS</name>
    <dbReference type="NCBI Taxonomy" id="2723762"/>
    <lineage>
        <taxon>Viruses</taxon>
        <taxon>Duplodnaviria</taxon>
        <taxon>Heunggongvirae</taxon>
        <taxon>Uroviricota</taxon>
        <taxon>Caudoviricetes</taxon>
        <taxon>Autographivirales</taxon>
        <taxon>Autoscriptoviridae</taxon>
        <taxon>Savitribaivirus</taxon>
        <taxon>Savitribaivirus PS</taxon>
    </lineage>
</organism>
<evidence type="ECO:0000313" key="2">
    <source>
        <dbReference type="Proteomes" id="UP000503286"/>
    </source>
</evidence>
<name>A0A6H0X6N7_9CAUD</name>
<dbReference type="Proteomes" id="UP000503286">
    <property type="component" value="Segment"/>
</dbReference>
<proteinExistence type="predicted"/>
<evidence type="ECO:0000313" key="1">
    <source>
        <dbReference type="EMBL" id="QIW89979.1"/>
    </source>
</evidence>
<dbReference type="EMBL" id="MT259468">
    <property type="protein sequence ID" value="QIW89979.1"/>
    <property type="molecule type" value="Genomic_DNA"/>
</dbReference>
<accession>A0A6H0X6N7</accession>
<keyword evidence="2" id="KW-1185">Reference proteome</keyword>